<accession>A0ABX0KBW1</accession>
<dbReference type="Gene3D" id="2.60.120.10">
    <property type="entry name" value="Jelly Rolls"/>
    <property type="match status" value="1"/>
</dbReference>
<dbReference type="InterPro" id="IPR014710">
    <property type="entry name" value="RmlC-like_jellyroll"/>
</dbReference>
<dbReference type="PROSITE" id="PS50943">
    <property type="entry name" value="HTH_CROC1"/>
    <property type="match status" value="1"/>
</dbReference>
<evidence type="ECO:0000256" key="3">
    <source>
        <dbReference type="ARBA" id="ARBA00023163"/>
    </source>
</evidence>
<comment type="caution">
    <text evidence="5">The sequence shown here is derived from an EMBL/GenBank/DDBJ whole genome shotgun (WGS) entry which is preliminary data.</text>
</comment>
<dbReference type="Proteomes" id="UP000615326">
    <property type="component" value="Unassembled WGS sequence"/>
</dbReference>
<keyword evidence="2" id="KW-0238">DNA-binding</keyword>
<keyword evidence="6" id="KW-1185">Reference proteome</keyword>
<proteinExistence type="predicted"/>
<dbReference type="PANTHER" id="PTHR46797:SF23">
    <property type="entry name" value="HTH-TYPE TRANSCRIPTIONAL REGULATOR SUTR"/>
    <property type="match status" value="1"/>
</dbReference>
<evidence type="ECO:0000256" key="1">
    <source>
        <dbReference type="ARBA" id="ARBA00023015"/>
    </source>
</evidence>
<dbReference type="Gene3D" id="1.10.260.40">
    <property type="entry name" value="lambda repressor-like DNA-binding domains"/>
    <property type="match status" value="1"/>
</dbReference>
<evidence type="ECO:0000313" key="6">
    <source>
        <dbReference type="Proteomes" id="UP000615326"/>
    </source>
</evidence>
<dbReference type="CDD" id="cd00093">
    <property type="entry name" value="HTH_XRE"/>
    <property type="match status" value="1"/>
</dbReference>
<dbReference type="SMART" id="SM00530">
    <property type="entry name" value="HTH_XRE"/>
    <property type="match status" value="1"/>
</dbReference>
<organism evidence="5 6">
    <name type="scientific">Acetobacter fallax</name>
    <dbReference type="NCBI Taxonomy" id="1737473"/>
    <lineage>
        <taxon>Bacteria</taxon>
        <taxon>Pseudomonadati</taxon>
        <taxon>Pseudomonadota</taxon>
        <taxon>Alphaproteobacteria</taxon>
        <taxon>Acetobacterales</taxon>
        <taxon>Acetobacteraceae</taxon>
        <taxon>Acetobacter</taxon>
    </lineage>
</organism>
<name>A0ABX0KBW1_9PROT</name>
<dbReference type="SUPFAM" id="SSF51182">
    <property type="entry name" value="RmlC-like cupins"/>
    <property type="match status" value="1"/>
</dbReference>
<gene>
    <name evidence="5" type="ORF">GOB84_12035</name>
</gene>
<dbReference type="SUPFAM" id="SSF47413">
    <property type="entry name" value="lambda repressor-like DNA-binding domains"/>
    <property type="match status" value="1"/>
</dbReference>
<protein>
    <submittedName>
        <fullName evidence="5">Helix-turn-helix domain-containing protein</fullName>
    </submittedName>
</protein>
<reference evidence="5 6" key="1">
    <citation type="journal article" date="2020" name="Int. J. Syst. Evol. Microbiol.">
        <title>Novel acetic acid bacteria from cider fermentations: Acetobacter conturbans sp. nov. and Acetobacter fallax sp. nov.</title>
        <authorList>
            <person name="Sombolestani A.S."/>
            <person name="Cleenwerck I."/>
            <person name="Cnockaert M."/>
            <person name="Borremans W."/>
            <person name="Wieme A.D."/>
            <person name="De Vuyst L."/>
            <person name="Vandamme P."/>
        </authorList>
    </citation>
    <scope>NUCLEOTIDE SEQUENCE [LARGE SCALE GENOMIC DNA]</scope>
    <source>
        <strain evidence="5 6">LMG 1637</strain>
    </source>
</reference>
<dbReference type="InterPro" id="IPR011051">
    <property type="entry name" value="RmlC_Cupin_sf"/>
</dbReference>
<feature type="domain" description="HTH cro/C1-type" evidence="4">
    <location>
        <begin position="22"/>
        <end position="76"/>
    </location>
</feature>
<sequence length="189" mass="20707">MSNIMHNQSPSDGVLSYVSQNLRRLRKDSGMSQDALAKASGLSRRTIVNLESGDTNISLASLDRLAEALSTSFVQLVADPQAEPRRIEALAWRGRKAGSKGILLGSVSARREAELWSWSIEPGDSYHPEPDPPGWTEMIFVTVGCLRIELETESITVPAGDFAIYSSAQSYSYINDGESVVRFVRTSVE</sequence>
<dbReference type="InterPro" id="IPR050807">
    <property type="entry name" value="TransReg_Diox_bact_type"/>
</dbReference>
<dbReference type="InterPro" id="IPR010982">
    <property type="entry name" value="Lambda_DNA-bd_dom_sf"/>
</dbReference>
<evidence type="ECO:0000259" key="4">
    <source>
        <dbReference type="PROSITE" id="PS50943"/>
    </source>
</evidence>
<dbReference type="Pfam" id="PF01381">
    <property type="entry name" value="HTH_3"/>
    <property type="match status" value="1"/>
</dbReference>
<dbReference type="InterPro" id="IPR001387">
    <property type="entry name" value="Cro/C1-type_HTH"/>
</dbReference>
<dbReference type="EMBL" id="WOSW01000024">
    <property type="protein sequence ID" value="NHO33278.1"/>
    <property type="molecule type" value="Genomic_DNA"/>
</dbReference>
<dbReference type="CDD" id="cd02209">
    <property type="entry name" value="cupin_XRE_C"/>
    <property type="match status" value="1"/>
</dbReference>
<evidence type="ECO:0000256" key="2">
    <source>
        <dbReference type="ARBA" id="ARBA00023125"/>
    </source>
</evidence>
<evidence type="ECO:0000313" key="5">
    <source>
        <dbReference type="EMBL" id="NHO33278.1"/>
    </source>
</evidence>
<dbReference type="PANTHER" id="PTHR46797">
    <property type="entry name" value="HTH-TYPE TRANSCRIPTIONAL REGULATOR"/>
    <property type="match status" value="1"/>
</dbReference>
<keyword evidence="1" id="KW-0805">Transcription regulation</keyword>
<keyword evidence="3" id="KW-0804">Transcription</keyword>